<feature type="region of interest" description="Disordered" evidence="1">
    <location>
        <begin position="695"/>
        <end position="725"/>
    </location>
</feature>
<proteinExistence type="predicted"/>
<name>A0A1G4JI27_9SACH</name>
<accession>A0A1G4JI27</accession>
<dbReference type="EMBL" id="LT598458">
    <property type="protein sequence ID" value="SCU90049.1"/>
    <property type="molecule type" value="Genomic_DNA"/>
</dbReference>
<evidence type="ECO:0000313" key="3">
    <source>
        <dbReference type="Proteomes" id="UP000190274"/>
    </source>
</evidence>
<keyword evidence="3" id="KW-1185">Reference proteome</keyword>
<organism evidence="2 3">
    <name type="scientific">Lachancea dasiensis</name>
    <dbReference type="NCBI Taxonomy" id="1072105"/>
    <lineage>
        <taxon>Eukaryota</taxon>
        <taxon>Fungi</taxon>
        <taxon>Dikarya</taxon>
        <taxon>Ascomycota</taxon>
        <taxon>Saccharomycotina</taxon>
        <taxon>Saccharomycetes</taxon>
        <taxon>Saccharomycetales</taxon>
        <taxon>Saccharomycetaceae</taxon>
        <taxon>Lachancea</taxon>
    </lineage>
</organism>
<protein>
    <submittedName>
        <fullName evidence="2">LADA_0F01508g1_1</fullName>
    </submittedName>
</protein>
<dbReference type="AlphaFoldDB" id="A0A1G4JI27"/>
<sequence>MSFSSTRINMEHTLQVVSGYTFWSEDYQAGISSLLNVTKSDISELRRNIDLIRTLDLHTISPAVQSLKDLIARTACSGDDESLSSDLQKFQTLWLEQLHRKLDNVNHSKLERTCLAPLEALAFEYEEYFQESQESLSQNYVCYTKRLVSAKQEQQELTTRAEKLREACTKELSTLGSGELATTDIISGDKSKGSIDPSTSFPFSLDERVIFQTRDDMIKFCRKLRDLTKISKRLFPLPGLPTEYFSSTQLFEALRRLEPSIDPSLYNMERIGQTLLNSEVISPYQTVLGTRVSFTADEYYTWGNVELNVETSSSVKTQQTSAVINKFLTKLSGKPPENNKITTLEELELRRIEFAAIETQLFQSCQDLDYWRSQLEIELEKAMHHYWKLFHRKNSCLIQVNITLSSMIQDSFSLPANQVALDGNNETKRILSANHSTVGYYVPQPGVTFSKYNANGYMVGPAIFHTDLRNSQSDETGIAIVMKVLINWLEKCEPSEVLRAWSLPIDLKRSSRLRRELVTQFKAEEGDHLAALTHFLAANTQELTDVIGTLQNWLLELPDSLIPMAYYERVKTQGMQGLARAPKENLLNLRVLCEHFGWLVKHCGAKAVERIFYDRHDFPLYHLFARSRVQKPQDREVMTRAISDLFCSEGNSNKILELAAMEKEPYIARLNVAEDQPSNTSTIFVPRPLKTVSTVPSPVSSRPASKRISGIDILNRESESSAGTG</sequence>
<reference evidence="2 3" key="1">
    <citation type="submission" date="2016-03" db="EMBL/GenBank/DDBJ databases">
        <authorList>
            <person name="Devillers H."/>
        </authorList>
    </citation>
    <scope>NUCLEOTIDE SEQUENCE [LARGE SCALE GENOMIC DNA]</scope>
    <source>
        <strain evidence="2">CBS 10888</strain>
    </source>
</reference>
<evidence type="ECO:0000313" key="2">
    <source>
        <dbReference type="EMBL" id="SCU90049.1"/>
    </source>
</evidence>
<dbReference type="OrthoDB" id="2155291at2759"/>
<dbReference type="InterPro" id="IPR008936">
    <property type="entry name" value="Rho_GTPase_activation_prot"/>
</dbReference>
<dbReference type="Proteomes" id="UP000190274">
    <property type="component" value="Chromosome F"/>
</dbReference>
<dbReference type="SUPFAM" id="SSF48350">
    <property type="entry name" value="GTPase activation domain, GAP"/>
    <property type="match status" value="1"/>
</dbReference>
<dbReference type="Gene3D" id="1.10.555.10">
    <property type="entry name" value="Rho GTPase activation protein"/>
    <property type="match status" value="1"/>
</dbReference>
<evidence type="ECO:0000256" key="1">
    <source>
        <dbReference type="SAM" id="MobiDB-lite"/>
    </source>
</evidence>
<gene>
    <name evidence="2" type="ORF">LADA_0F01508G</name>
</gene>